<keyword evidence="2" id="KW-0732">Signal</keyword>
<dbReference type="InterPro" id="IPR027417">
    <property type="entry name" value="P-loop_NTPase"/>
</dbReference>
<feature type="region of interest" description="Disordered" evidence="1">
    <location>
        <begin position="137"/>
        <end position="162"/>
    </location>
</feature>
<evidence type="ECO:0000256" key="2">
    <source>
        <dbReference type="SAM" id="SignalP"/>
    </source>
</evidence>
<dbReference type="PANTHER" id="PTHR43681:SF1">
    <property type="entry name" value="SARCALUMENIN"/>
    <property type="match status" value="1"/>
</dbReference>
<evidence type="ECO:0000256" key="1">
    <source>
        <dbReference type="SAM" id="MobiDB-lite"/>
    </source>
</evidence>
<name>A0A8B7PMR8_HYAAZ</name>
<feature type="compositionally biased region" description="Acidic residues" evidence="1">
    <location>
        <begin position="718"/>
        <end position="728"/>
    </location>
</feature>
<dbReference type="OrthoDB" id="422720at2759"/>
<proteinExistence type="predicted"/>
<dbReference type="Gene3D" id="3.40.50.300">
    <property type="entry name" value="P-loop containing nucleotide triphosphate hydrolases"/>
    <property type="match status" value="1"/>
</dbReference>
<feature type="compositionally biased region" description="Acidic residues" evidence="1">
    <location>
        <begin position="692"/>
        <end position="706"/>
    </location>
</feature>
<dbReference type="Proteomes" id="UP000694843">
    <property type="component" value="Unplaced"/>
</dbReference>
<sequence>MASSAMGPTCRVASWLATLLLLLMATSSSCANDPSYTDCQPHIDATIRDLASKALKDGKLPLRPEPDDTAAPTSGGSSGDAPTIEKLPSETSPAQDLDNPAPEESKLLDPAEAGPNIEEEVHLDAVPTTVSIDTESISTRAEESLPPPTEAAPPSAAAPETAPVRVQSTNIGHTDGSAESQNLINKLVTSIFGKFPTERDAKWATPWQSHPEHIRAPVSQEKVEVSKEPGVVSKSINKMVVAIFGEHSAERDPKWADPWQTHPEHERKIPATSEQPREVIQDPRGGVLHRLICLVFDEPPKERDPKFAEPWQTHTDQQEKFKSSSEESVEAKPVVVASGGLLDKIVRTIFPAPDVERDPKYARPWQTHDEHIKVSVPAPEVNEIAHGSGGILDRLVRLAFPLDTENAVRDPKWAEPWQTHNPVKTQPVTAPEEKRVSTATTFPLFVFFDGLICKIFNIAPKERDPKWAIPWQDHDEHKKSIVEKRSEQIEQKVIGPTGGLLDKFVRTVFGLNETGERDPKYATPWQTHEEAGLKFQRADLVIDASPPAPKVVHEKTTVPEIKPEQKPSPEPVTYQTTTPPSKREERTLQEPVVVETLIQAGEESEEENKPLSQEGKGAGQDGTFRAEKVLDSVAEAAVAEKADHGSIDAPIVPTTPTKEEKSPYDDHDDEDDEEAEDIPQFVTATGETVLQDSDDEEPDDDAEPDEVNASSASAITTDETDLGTDDESDQIILVPAALRPRDHIEAILGLDEASRSTAMRSNPISDAALKELKNIYESSIKPLEVIYKYQDISNRHMSDAEIFGQPLVLVLGPYSTGKSSLLNYLMNVEYTRRALRTGANPSHGVFRIIQYGPEDAEVDGTALSASAHFGSLQKFGQNFVDQLRGSVRNVPLLKKVGLNFVDKPNA</sequence>
<dbReference type="GeneID" id="108682068"/>
<feature type="region of interest" description="Disordered" evidence="1">
    <location>
        <begin position="550"/>
        <end position="728"/>
    </location>
</feature>
<dbReference type="PANTHER" id="PTHR43681">
    <property type="entry name" value="TRANSMEMBRANE GTPASE FZO"/>
    <property type="match status" value="1"/>
</dbReference>
<dbReference type="InterPro" id="IPR051943">
    <property type="entry name" value="TRAFAC_Dynamin-like_GTPase"/>
</dbReference>
<protein>
    <submittedName>
        <fullName evidence="5">Uncharacterized protein LOC108682068</fullName>
    </submittedName>
</protein>
<dbReference type="KEGG" id="hazt:108682068"/>
<gene>
    <name evidence="5" type="primary">LOC108682068</name>
</gene>
<dbReference type="InterPro" id="IPR031692">
    <property type="entry name" value="EHD_N"/>
</dbReference>
<dbReference type="AlphaFoldDB" id="A0A8B7PMR8"/>
<feature type="chain" id="PRO_5037839708" evidence="2">
    <location>
        <begin position="32"/>
        <end position="906"/>
    </location>
</feature>
<organism evidence="4 5">
    <name type="scientific">Hyalella azteca</name>
    <name type="common">Amphipod</name>
    <dbReference type="NCBI Taxonomy" id="294128"/>
    <lineage>
        <taxon>Eukaryota</taxon>
        <taxon>Metazoa</taxon>
        <taxon>Ecdysozoa</taxon>
        <taxon>Arthropoda</taxon>
        <taxon>Crustacea</taxon>
        <taxon>Multicrustacea</taxon>
        <taxon>Malacostraca</taxon>
        <taxon>Eumalacostraca</taxon>
        <taxon>Peracarida</taxon>
        <taxon>Amphipoda</taxon>
        <taxon>Senticaudata</taxon>
        <taxon>Talitrida</taxon>
        <taxon>Talitroidea</taxon>
        <taxon>Hyalellidae</taxon>
        <taxon>Hyalella</taxon>
    </lineage>
</organism>
<dbReference type="Gene3D" id="1.10.268.20">
    <property type="match status" value="1"/>
</dbReference>
<feature type="compositionally biased region" description="Polar residues" evidence="1">
    <location>
        <begin position="682"/>
        <end position="691"/>
    </location>
</feature>
<dbReference type="Pfam" id="PF16880">
    <property type="entry name" value="EHD_N"/>
    <property type="match status" value="1"/>
</dbReference>
<feature type="domain" description="EH" evidence="3">
    <location>
        <begin position="771"/>
        <end position="803"/>
    </location>
</feature>
<evidence type="ECO:0000259" key="3">
    <source>
        <dbReference type="Pfam" id="PF16880"/>
    </source>
</evidence>
<feature type="compositionally biased region" description="Low complexity" evidence="1">
    <location>
        <begin position="152"/>
        <end position="162"/>
    </location>
</feature>
<reference evidence="5" key="1">
    <citation type="submission" date="2025-08" db="UniProtKB">
        <authorList>
            <consortium name="RefSeq"/>
        </authorList>
    </citation>
    <scope>IDENTIFICATION</scope>
    <source>
        <tissue evidence="5">Whole organism</tissue>
    </source>
</reference>
<evidence type="ECO:0000313" key="5">
    <source>
        <dbReference type="RefSeq" id="XP_018026667.2"/>
    </source>
</evidence>
<feature type="compositionally biased region" description="Acidic residues" evidence="1">
    <location>
        <begin position="666"/>
        <end position="677"/>
    </location>
</feature>
<evidence type="ECO:0000313" key="4">
    <source>
        <dbReference type="Proteomes" id="UP000694843"/>
    </source>
</evidence>
<dbReference type="RefSeq" id="XP_018026667.2">
    <property type="nucleotide sequence ID" value="XM_018171178.2"/>
</dbReference>
<feature type="compositionally biased region" description="Basic and acidic residues" evidence="1">
    <location>
        <begin position="551"/>
        <end position="567"/>
    </location>
</feature>
<feature type="compositionally biased region" description="Basic and acidic residues" evidence="1">
    <location>
        <begin position="316"/>
        <end position="325"/>
    </location>
</feature>
<dbReference type="SUPFAM" id="SSF52540">
    <property type="entry name" value="P-loop containing nucleoside triphosphate hydrolases"/>
    <property type="match status" value="1"/>
</dbReference>
<feature type="signal peptide" evidence="2">
    <location>
        <begin position="1"/>
        <end position="31"/>
    </location>
</feature>
<keyword evidence="4" id="KW-1185">Reference proteome</keyword>
<feature type="region of interest" description="Disordered" evidence="1">
    <location>
        <begin position="303"/>
        <end position="327"/>
    </location>
</feature>
<feature type="region of interest" description="Disordered" evidence="1">
    <location>
        <begin position="58"/>
        <end position="109"/>
    </location>
</feature>
<accession>A0A8B7PMR8</accession>